<dbReference type="InterPro" id="IPR036049">
    <property type="entry name" value="Ribosomal_uL29_sf"/>
</dbReference>
<dbReference type="PROSITE" id="PS50236">
    <property type="entry name" value="CHCR"/>
    <property type="match status" value="1"/>
</dbReference>
<dbReference type="InterPro" id="IPR045111">
    <property type="entry name" value="Vps41/Vps8"/>
</dbReference>
<feature type="repeat" description="CHCR" evidence="6">
    <location>
        <begin position="609"/>
        <end position="753"/>
    </location>
</feature>
<dbReference type="GO" id="GO:0034058">
    <property type="term" value="P:endosomal vesicle fusion"/>
    <property type="evidence" value="ECO:0007669"/>
    <property type="project" value="TreeGrafter"/>
</dbReference>
<dbReference type="RefSeq" id="XP_009269405.1">
    <property type="nucleotide sequence ID" value="XM_009271130.1"/>
</dbReference>
<dbReference type="Gene3D" id="1.10.287.310">
    <property type="match status" value="1"/>
</dbReference>
<dbReference type="InterPro" id="IPR001854">
    <property type="entry name" value="Ribosomal_uL29"/>
</dbReference>
<evidence type="ECO:0000313" key="9">
    <source>
        <dbReference type="EMBL" id="EOQ99670.1"/>
    </source>
</evidence>
<dbReference type="GO" id="GO:0030684">
    <property type="term" value="C:preribosome"/>
    <property type="evidence" value="ECO:0007669"/>
    <property type="project" value="UniProtKB-ARBA"/>
</dbReference>
<dbReference type="AlphaFoldDB" id="R9AHY0"/>
<dbReference type="HAMAP" id="MF_00374">
    <property type="entry name" value="Ribosomal_uL29"/>
    <property type="match status" value="1"/>
</dbReference>
<dbReference type="InterPro" id="IPR015943">
    <property type="entry name" value="WD40/YVTN_repeat-like_dom_sf"/>
</dbReference>
<proteinExistence type="inferred from homology"/>
<keyword evidence="4" id="KW-0689">Ribosomal protein</keyword>
<dbReference type="STRING" id="1299270.R9AHY0"/>
<evidence type="ECO:0000256" key="6">
    <source>
        <dbReference type="PROSITE-ProRule" id="PRU01006"/>
    </source>
</evidence>
<dbReference type="HOGENOM" id="CLU_001285_2_0_1"/>
<keyword evidence="2" id="KW-0813">Transport</keyword>
<dbReference type="GO" id="GO:0003735">
    <property type="term" value="F:structural constituent of ribosome"/>
    <property type="evidence" value="ECO:0007669"/>
    <property type="project" value="InterPro"/>
</dbReference>
<dbReference type="eggNOG" id="KOG2066">
    <property type="taxonomic scope" value="Eukaryota"/>
</dbReference>
<evidence type="ECO:0000256" key="5">
    <source>
        <dbReference type="ARBA" id="ARBA00023274"/>
    </source>
</evidence>
<reference evidence="10" key="1">
    <citation type="journal article" date="2013" name="BMC Genomics">
        <title>Genome and transcriptome sequencing of the halophilic fungus Wallemia ichthyophaga: haloadaptations present and absent.</title>
        <authorList>
            <person name="Zajc J."/>
            <person name="Liu Y."/>
            <person name="Dai W."/>
            <person name="Yang Z."/>
            <person name="Hu J."/>
            <person name="Gostincar C."/>
            <person name="Gunde-Cimerman N."/>
        </authorList>
    </citation>
    <scope>NUCLEOTIDE SEQUENCE [LARGE SCALE GENOMIC DNA]</scope>
    <source>
        <strain evidence="10">EXF-994 / CBS 113033</strain>
    </source>
</reference>
<dbReference type="OMA" id="PQLVWQD"/>
<dbReference type="GO" id="GO:0006623">
    <property type="term" value="P:protein targeting to vacuole"/>
    <property type="evidence" value="ECO:0007669"/>
    <property type="project" value="InterPro"/>
</dbReference>
<dbReference type="eggNOG" id="KOG3436">
    <property type="taxonomic scope" value="Eukaryota"/>
</dbReference>
<protein>
    <submittedName>
        <fullName evidence="9">Vacuolar protein sorting-associated protein 41-like protein</fullName>
    </submittedName>
</protein>
<keyword evidence="10" id="KW-1185">Reference proteome</keyword>
<evidence type="ECO:0000256" key="2">
    <source>
        <dbReference type="ARBA" id="ARBA00022448"/>
    </source>
</evidence>
<dbReference type="InterPro" id="IPR036322">
    <property type="entry name" value="WD40_repeat_dom_sf"/>
</dbReference>
<dbReference type="SUPFAM" id="SSF50978">
    <property type="entry name" value="WD40 repeat-like"/>
    <property type="match status" value="1"/>
</dbReference>
<dbReference type="InterPro" id="IPR000547">
    <property type="entry name" value="Clathrin_H-chain/VPS_repeat"/>
</dbReference>
<comment type="similarity">
    <text evidence="1">Belongs to the universal ribosomal protein uL29 family.</text>
</comment>
<dbReference type="SMART" id="SM00320">
    <property type="entry name" value="WD40"/>
    <property type="match status" value="2"/>
</dbReference>
<dbReference type="Pfam" id="PF23411">
    <property type="entry name" value="Beta-prop_Vps41"/>
    <property type="match status" value="1"/>
</dbReference>
<dbReference type="InterPro" id="IPR057780">
    <property type="entry name" value="Beta-prop_Vps41"/>
</dbReference>
<dbReference type="InterPro" id="IPR001680">
    <property type="entry name" value="WD40_rpt"/>
</dbReference>
<dbReference type="GeneID" id="20374454"/>
<name>R9AHY0_WALI9</name>
<dbReference type="GO" id="GO:0005770">
    <property type="term" value="C:late endosome"/>
    <property type="evidence" value="ECO:0007669"/>
    <property type="project" value="TreeGrafter"/>
</dbReference>
<dbReference type="GO" id="GO:0016236">
    <property type="term" value="P:macroautophagy"/>
    <property type="evidence" value="ECO:0007669"/>
    <property type="project" value="TreeGrafter"/>
</dbReference>
<keyword evidence="3" id="KW-0653">Protein transport</keyword>
<dbReference type="GO" id="GO:0009267">
    <property type="term" value="P:cellular response to starvation"/>
    <property type="evidence" value="ECO:0007669"/>
    <property type="project" value="TreeGrafter"/>
</dbReference>
<evidence type="ECO:0000313" key="10">
    <source>
        <dbReference type="Proteomes" id="UP000014064"/>
    </source>
</evidence>
<accession>R9AHY0</accession>
<dbReference type="Gene3D" id="1.25.40.10">
    <property type="entry name" value="Tetratricopeptide repeat domain"/>
    <property type="match status" value="1"/>
</dbReference>
<dbReference type="GO" id="GO:0022625">
    <property type="term" value="C:cytosolic large ribosomal subunit"/>
    <property type="evidence" value="ECO:0007669"/>
    <property type="project" value="UniProtKB-ARBA"/>
</dbReference>
<feature type="coiled-coil region" evidence="7">
    <location>
        <begin position="882"/>
        <end position="909"/>
    </location>
</feature>
<keyword evidence="7" id="KW-0175">Coiled coil</keyword>
<evidence type="ECO:0000256" key="7">
    <source>
        <dbReference type="SAM" id="Coils"/>
    </source>
</evidence>
<dbReference type="NCBIfam" id="TIGR00012">
    <property type="entry name" value="L29"/>
    <property type="match status" value="1"/>
</dbReference>
<gene>
    <name evidence="9" type="ORF">J056_001502</name>
</gene>
<dbReference type="OrthoDB" id="244107at2759"/>
<dbReference type="SUPFAM" id="SSF46561">
    <property type="entry name" value="Ribosomal protein L29 (L29p)"/>
    <property type="match status" value="1"/>
</dbReference>
<feature type="domain" description="Vps41 beta-propeller" evidence="8">
    <location>
        <begin position="20"/>
        <end position="365"/>
    </location>
</feature>
<dbReference type="Gene3D" id="2.130.10.10">
    <property type="entry name" value="YVTN repeat-like/Quinoprotein amine dehydrogenase"/>
    <property type="match status" value="1"/>
</dbReference>
<dbReference type="GO" id="GO:0006412">
    <property type="term" value="P:translation"/>
    <property type="evidence" value="ECO:0007669"/>
    <property type="project" value="InterPro"/>
</dbReference>
<dbReference type="CDD" id="cd00427">
    <property type="entry name" value="Ribosomal_L29_HIP"/>
    <property type="match status" value="1"/>
</dbReference>
<sequence>MSTTSITSGSIDLDEEPPFKYTKIGADVASSTLKDTASVLRCCEEFIALGTHSGYLHLLSHSGHRIKAFKPHSASIMDISLDTRHSFIATASVDGQVFISSIYATERYYFDNKRPMRCVALDPHFATNSSRAFIAGGMNGRLTLNEKGWLGHRQTDLQPLDKDDGPVYNCIWHSNLLVWSNDSGVRLYDIQHMKLVAFIPKLDMSPRPDVSRVSLSFIDKHTLVIGWGSIIRLVKIRSRRLLPLHAYEHPQLQAEIHSSFEMDAMISSVLPFDKALLVLAWLEPDGALLNDESVQDKHAQRKRASKRPELRVLSLDGEEDEEDRLPIHNFYLYGCNDYKLVPSLFPTRNGLKSGFYFMSPRDVVRVEARDEIDHVNWLIDGKKHGEALEAASKLTIEHPFNLDQLGQTYLQSLLVDGCYDEAASKAPDIFKQNVAAWQDFFYAYANDEKLDQIIPVIPKKEPQLDEQVYALILHHLLHSNTQGFYTAIKEWPASIYDVSSMITVVQNELDNLHEHEHEREHYVKIKLLESLAELYLHNRQPGKVVPIYLSLEKYEVFELIKQYSLWTDAQYQALELVRFDEGLALSQSKTHPQSQSQSQWTGDGRGTIIKMLVDHTYSIQINTVVEQLKHESRYLYLYLDALHQVDSTLVEPYADTMVELYAEHNLDKLEGYLRTSVRYNLEKAYQVCEKRDYVHEMVFILGRMGSNKLALSLIIERLGDVKRAIAFAKEQNDNDLWEDVLVYSESRPLFIRALLENVGPEIDPVRLIRRIKNGLSIPGLKEALIKILQDFQLQISLLEGCQSVVHGDCKRGLDELLSRQARGMLGGPNTQCTDSREKAFDGSEPALVYGDGRVCKVSWLLGEETERGAHGARLGSVQVKAHELQNKNKTDLLNQLHELKGELVQLRVAKVAGGSASKLTKIHSVRKSVARVLTVINQKQRQHVAEAYKGKRIPLDMRHKKTRAIRRQLTPKEKSAKTTRQHKRDVHFGRRKFAVKA</sequence>
<dbReference type="PANTHER" id="PTHR12616">
    <property type="entry name" value="VACUOLAR PROTEIN SORTING VPS41"/>
    <property type="match status" value="1"/>
</dbReference>
<dbReference type="SMART" id="SM00299">
    <property type="entry name" value="CLH"/>
    <property type="match status" value="1"/>
</dbReference>
<dbReference type="GO" id="GO:0030897">
    <property type="term" value="C:HOPS complex"/>
    <property type="evidence" value="ECO:0007669"/>
    <property type="project" value="TreeGrafter"/>
</dbReference>
<evidence type="ECO:0000256" key="4">
    <source>
        <dbReference type="ARBA" id="ARBA00022980"/>
    </source>
</evidence>
<dbReference type="InterPro" id="IPR011990">
    <property type="entry name" value="TPR-like_helical_dom_sf"/>
</dbReference>
<dbReference type="EMBL" id="KE007239">
    <property type="protein sequence ID" value="EOQ99670.1"/>
    <property type="molecule type" value="Genomic_DNA"/>
</dbReference>
<keyword evidence="5" id="KW-0687">Ribonucleoprotein</keyword>
<dbReference type="FunFam" id="1.10.287.310:FF:000002">
    <property type="entry name" value="60S ribosomal protein L35"/>
    <property type="match status" value="1"/>
</dbReference>
<dbReference type="KEGG" id="wic:J056_001502"/>
<evidence type="ECO:0000256" key="3">
    <source>
        <dbReference type="ARBA" id="ARBA00022927"/>
    </source>
</evidence>
<evidence type="ECO:0000259" key="8">
    <source>
        <dbReference type="Pfam" id="PF23411"/>
    </source>
</evidence>
<dbReference type="PANTHER" id="PTHR12616:SF1">
    <property type="entry name" value="VACUOLAR PROTEIN SORTING-ASSOCIATED PROTEIN 41 HOMOLOG"/>
    <property type="match status" value="1"/>
</dbReference>
<dbReference type="Gene3D" id="6.10.250.3450">
    <property type="match status" value="1"/>
</dbReference>
<dbReference type="Pfam" id="PF23556">
    <property type="entry name" value="TPR_Vps41"/>
    <property type="match status" value="1"/>
</dbReference>
<evidence type="ECO:0000256" key="1">
    <source>
        <dbReference type="ARBA" id="ARBA00009254"/>
    </source>
</evidence>
<organism evidence="9 10">
    <name type="scientific">Wallemia ichthyophaga (strain EXF-994 / CBS 113033)</name>
    <dbReference type="NCBI Taxonomy" id="1299270"/>
    <lineage>
        <taxon>Eukaryota</taxon>
        <taxon>Fungi</taxon>
        <taxon>Dikarya</taxon>
        <taxon>Basidiomycota</taxon>
        <taxon>Wallemiomycotina</taxon>
        <taxon>Wallemiomycetes</taxon>
        <taxon>Wallemiales</taxon>
        <taxon>Wallemiaceae</taxon>
        <taxon>Wallemia</taxon>
    </lineage>
</organism>
<dbReference type="Proteomes" id="UP000014064">
    <property type="component" value="Unassembled WGS sequence"/>
</dbReference>
<dbReference type="FunFam" id="6.10.250.3450:FF:000001">
    <property type="entry name" value="60S ribosomal protein L35"/>
    <property type="match status" value="1"/>
</dbReference>
<dbReference type="Pfam" id="PF00831">
    <property type="entry name" value="Ribosomal_L29"/>
    <property type="match status" value="1"/>
</dbReference>